<dbReference type="CDD" id="cd00082">
    <property type="entry name" value="HisKA"/>
    <property type="match status" value="1"/>
</dbReference>
<dbReference type="Proteomes" id="UP000556084">
    <property type="component" value="Unassembled WGS sequence"/>
</dbReference>
<evidence type="ECO:0000256" key="5">
    <source>
        <dbReference type="ARBA" id="ARBA00022679"/>
    </source>
</evidence>
<dbReference type="PROSITE" id="PS50109">
    <property type="entry name" value="HIS_KIN"/>
    <property type="match status" value="1"/>
</dbReference>
<evidence type="ECO:0000256" key="2">
    <source>
        <dbReference type="ARBA" id="ARBA00004236"/>
    </source>
</evidence>
<feature type="transmembrane region" description="Helical" evidence="11">
    <location>
        <begin position="48"/>
        <end position="71"/>
    </location>
</feature>
<name>A0A7W7LSH9_9ACTN</name>
<comment type="catalytic activity">
    <reaction evidence="1">
        <text>ATP + protein L-histidine = ADP + protein N-phospho-L-histidine.</text>
        <dbReference type="EC" id="2.7.13.3"/>
    </reaction>
</comment>
<dbReference type="EC" id="2.7.13.3" evidence="3"/>
<dbReference type="SMART" id="SM00388">
    <property type="entry name" value="HisKA"/>
    <property type="match status" value="1"/>
</dbReference>
<reference evidence="14 15" key="1">
    <citation type="submission" date="2020-08" db="EMBL/GenBank/DDBJ databases">
        <title>Genomic Encyclopedia of Type Strains, Phase III (KMG-III): the genomes of soil and plant-associated and newly described type strains.</title>
        <authorList>
            <person name="Whitman W."/>
        </authorList>
    </citation>
    <scope>NUCLEOTIDE SEQUENCE [LARGE SCALE GENOMIC DNA]</scope>
    <source>
        <strain evidence="14 15">CECT 3266</strain>
    </source>
</reference>
<comment type="subcellular location">
    <subcellularLocation>
        <location evidence="2">Cell membrane</location>
    </subcellularLocation>
</comment>
<keyword evidence="8 11" id="KW-1133">Transmembrane helix</keyword>
<dbReference type="EMBL" id="JACHJH010000008">
    <property type="protein sequence ID" value="MBB4895645.1"/>
    <property type="molecule type" value="Genomic_DNA"/>
</dbReference>
<dbReference type="PANTHER" id="PTHR45436:SF5">
    <property type="entry name" value="SENSOR HISTIDINE KINASE TRCS"/>
    <property type="match status" value="1"/>
</dbReference>
<comment type="caution">
    <text evidence="14">The sequence shown here is derived from an EMBL/GenBank/DDBJ whole genome shotgun (WGS) entry which is preliminary data.</text>
</comment>
<accession>A0A7W7LSH9</accession>
<organism evidence="14 15">
    <name type="scientific">Streptomyces olivoverticillatus</name>
    <dbReference type="NCBI Taxonomy" id="66427"/>
    <lineage>
        <taxon>Bacteria</taxon>
        <taxon>Bacillati</taxon>
        <taxon>Actinomycetota</taxon>
        <taxon>Actinomycetes</taxon>
        <taxon>Kitasatosporales</taxon>
        <taxon>Streptomycetaceae</taxon>
        <taxon>Streptomyces</taxon>
    </lineage>
</organism>
<evidence type="ECO:0000256" key="8">
    <source>
        <dbReference type="ARBA" id="ARBA00022989"/>
    </source>
</evidence>
<feature type="domain" description="HAMP" evidence="13">
    <location>
        <begin position="213"/>
        <end position="266"/>
    </location>
</feature>
<dbReference type="SMART" id="SM00387">
    <property type="entry name" value="HATPase_c"/>
    <property type="match status" value="1"/>
</dbReference>
<dbReference type="Gene3D" id="3.30.565.10">
    <property type="entry name" value="Histidine kinase-like ATPase, C-terminal domain"/>
    <property type="match status" value="1"/>
</dbReference>
<dbReference type="CDD" id="cd06225">
    <property type="entry name" value="HAMP"/>
    <property type="match status" value="1"/>
</dbReference>
<evidence type="ECO:0000256" key="4">
    <source>
        <dbReference type="ARBA" id="ARBA00022553"/>
    </source>
</evidence>
<gene>
    <name evidence="14" type="ORF">FHS39_004724</name>
</gene>
<dbReference type="InterPro" id="IPR003660">
    <property type="entry name" value="HAMP_dom"/>
</dbReference>
<dbReference type="Gene3D" id="6.10.340.10">
    <property type="match status" value="1"/>
</dbReference>
<evidence type="ECO:0000313" key="14">
    <source>
        <dbReference type="EMBL" id="MBB4895645.1"/>
    </source>
</evidence>
<evidence type="ECO:0000256" key="3">
    <source>
        <dbReference type="ARBA" id="ARBA00012438"/>
    </source>
</evidence>
<protein>
    <recommendedName>
        <fullName evidence="3">histidine kinase</fullName>
        <ecNumber evidence="3">2.7.13.3</ecNumber>
    </recommendedName>
</protein>
<dbReference type="InterPro" id="IPR036890">
    <property type="entry name" value="HATPase_C_sf"/>
</dbReference>
<dbReference type="RefSeq" id="WP_343069709.1">
    <property type="nucleotide sequence ID" value="NZ_JACHJH010000008.1"/>
</dbReference>
<dbReference type="InterPro" id="IPR050428">
    <property type="entry name" value="TCS_sensor_his_kinase"/>
</dbReference>
<dbReference type="AlphaFoldDB" id="A0A7W7LSH9"/>
<evidence type="ECO:0000256" key="7">
    <source>
        <dbReference type="ARBA" id="ARBA00022777"/>
    </source>
</evidence>
<dbReference type="PRINTS" id="PR00344">
    <property type="entry name" value="BCTRLSENSOR"/>
</dbReference>
<proteinExistence type="predicted"/>
<dbReference type="Pfam" id="PF02518">
    <property type="entry name" value="HATPase_c"/>
    <property type="match status" value="1"/>
</dbReference>
<dbReference type="GO" id="GO:0000155">
    <property type="term" value="F:phosphorelay sensor kinase activity"/>
    <property type="evidence" value="ECO:0007669"/>
    <property type="project" value="InterPro"/>
</dbReference>
<evidence type="ECO:0000256" key="6">
    <source>
        <dbReference type="ARBA" id="ARBA00022692"/>
    </source>
</evidence>
<evidence type="ECO:0000259" key="13">
    <source>
        <dbReference type="PROSITE" id="PS50885"/>
    </source>
</evidence>
<sequence length="498" mass="53242">MADRTPAGASAGAAHHRLRAAAHRHLARHPRAAVLVDRLTPRSVRARTTLAACVSVAVVLSVASAAVVFLLRVNLERTVEADTREQAQAVARLATDGRLTSPLPLDRGTDFIQVVDANGAVVAASQNLTGRPSLAPAGHPNGHSTFNLRARGHAHHQRVTSIAATTPTGPVTIYVGASLHTADAAEDLTTAALAVLSTVLLFTVGALTWRATGRALRPVEAIRAEVAAIGDRDLNRRVPEPRSDDEIARLAGTMNAMLQRLEAAGTRQRRFIADASHELRSPLTVLRTQLEVALAHSDPDVHTDLVAGALEDTERLQALAADLLLLARLDTTDQDWPDEPVDLADLVHTTVAARGAEPHPVAVHAPTAITVPGNTLWLRRLLTNLLDNAQRHACRHVTVRLTTDRASGHAVLDVTNDGPPIEPADRERIFERFARLDDARSRDDGGTGLGLPIARDIAAIHKGTLTVLDAPGTTVFRTRLPIPPHHFRAGTQSSLRPS</sequence>
<dbReference type="InterPro" id="IPR036097">
    <property type="entry name" value="HisK_dim/P_sf"/>
</dbReference>
<dbReference type="InterPro" id="IPR003661">
    <property type="entry name" value="HisK_dim/P_dom"/>
</dbReference>
<keyword evidence="6 11" id="KW-0812">Transmembrane</keyword>
<dbReference type="SUPFAM" id="SSF47384">
    <property type="entry name" value="Homodimeric domain of signal transducing histidine kinase"/>
    <property type="match status" value="1"/>
</dbReference>
<feature type="domain" description="Histidine kinase" evidence="12">
    <location>
        <begin position="274"/>
        <end position="484"/>
    </location>
</feature>
<dbReference type="SUPFAM" id="SSF158472">
    <property type="entry name" value="HAMP domain-like"/>
    <property type="match status" value="1"/>
</dbReference>
<dbReference type="GO" id="GO:0005886">
    <property type="term" value="C:plasma membrane"/>
    <property type="evidence" value="ECO:0007669"/>
    <property type="project" value="UniProtKB-SubCell"/>
</dbReference>
<keyword evidence="5" id="KW-0808">Transferase</keyword>
<evidence type="ECO:0000256" key="11">
    <source>
        <dbReference type="SAM" id="Phobius"/>
    </source>
</evidence>
<keyword evidence="4" id="KW-0597">Phosphoprotein</keyword>
<keyword evidence="7 14" id="KW-0418">Kinase</keyword>
<evidence type="ECO:0000256" key="1">
    <source>
        <dbReference type="ARBA" id="ARBA00000085"/>
    </source>
</evidence>
<evidence type="ECO:0000259" key="12">
    <source>
        <dbReference type="PROSITE" id="PS50109"/>
    </source>
</evidence>
<dbReference type="InterPro" id="IPR005467">
    <property type="entry name" value="His_kinase_dom"/>
</dbReference>
<evidence type="ECO:0000256" key="10">
    <source>
        <dbReference type="ARBA" id="ARBA00023136"/>
    </source>
</evidence>
<dbReference type="PROSITE" id="PS50885">
    <property type="entry name" value="HAMP"/>
    <property type="match status" value="1"/>
</dbReference>
<dbReference type="SUPFAM" id="SSF55874">
    <property type="entry name" value="ATPase domain of HSP90 chaperone/DNA topoisomerase II/histidine kinase"/>
    <property type="match status" value="1"/>
</dbReference>
<dbReference type="PANTHER" id="PTHR45436">
    <property type="entry name" value="SENSOR HISTIDINE KINASE YKOH"/>
    <property type="match status" value="1"/>
</dbReference>
<dbReference type="Pfam" id="PF00672">
    <property type="entry name" value="HAMP"/>
    <property type="match status" value="1"/>
</dbReference>
<dbReference type="SMART" id="SM00304">
    <property type="entry name" value="HAMP"/>
    <property type="match status" value="1"/>
</dbReference>
<dbReference type="InterPro" id="IPR004358">
    <property type="entry name" value="Sig_transdc_His_kin-like_C"/>
</dbReference>
<keyword evidence="9" id="KW-0902">Two-component regulatory system</keyword>
<keyword evidence="15" id="KW-1185">Reference proteome</keyword>
<keyword evidence="10 11" id="KW-0472">Membrane</keyword>
<dbReference type="InterPro" id="IPR003594">
    <property type="entry name" value="HATPase_dom"/>
</dbReference>
<evidence type="ECO:0000313" key="15">
    <source>
        <dbReference type="Proteomes" id="UP000556084"/>
    </source>
</evidence>
<dbReference type="Pfam" id="PF00512">
    <property type="entry name" value="HisKA"/>
    <property type="match status" value="1"/>
</dbReference>
<evidence type="ECO:0000256" key="9">
    <source>
        <dbReference type="ARBA" id="ARBA00023012"/>
    </source>
</evidence>
<dbReference type="Gene3D" id="1.10.287.130">
    <property type="match status" value="1"/>
</dbReference>